<keyword evidence="2 5" id="KW-0812">Transmembrane</keyword>
<dbReference type="GO" id="GO:0016020">
    <property type="term" value="C:membrane"/>
    <property type="evidence" value="ECO:0007669"/>
    <property type="project" value="UniProtKB-SubCell"/>
</dbReference>
<keyword evidence="3 5" id="KW-1133">Transmembrane helix</keyword>
<evidence type="ECO:0000256" key="2">
    <source>
        <dbReference type="ARBA" id="ARBA00022692"/>
    </source>
</evidence>
<name>A0A9P8TC18_9ASCO</name>
<feature type="transmembrane region" description="Helical" evidence="5">
    <location>
        <begin position="304"/>
        <end position="323"/>
    </location>
</feature>
<accession>A0A9P8TC18</accession>
<feature type="transmembrane region" description="Helical" evidence="5">
    <location>
        <begin position="269"/>
        <end position="289"/>
    </location>
</feature>
<feature type="domain" description="Putative ER transporter 6TM N-terminal" evidence="7">
    <location>
        <begin position="161"/>
        <end position="240"/>
    </location>
</feature>
<reference evidence="8" key="1">
    <citation type="journal article" date="2021" name="Open Biol.">
        <title>Shared evolutionary footprints suggest mitochondrial oxidative damage underlies multiple complex I losses in fungi.</title>
        <authorList>
            <person name="Schikora-Tamarit M.A."/>
            <person name="Marcet-Houben M."/>
            <person name="Nosek J."/>
            <person name="Gabaldon T."/>
        </authorList>
    </citation>
    <scope>NUCLEOTIDE SEQUENCE</scope>
    <source>
        <strain evidence="8">CBS6341</strain>
    </source>
</reference>
<feature type="transmembrane region" description="Helical" evidence="5">
    <location>
        <begin position="245"/>
        <end position="262"/>
    </location>
</feature>
<proteinExistence type="predicted"/>
<evidence type="ECO:0000259" key="6">
    <source>
        <dbReference type="Pfam" id="PF10334"/>
    </source>
</evidence>
<evidence type="ECO:0000256" key="4">
    <source>
        <dbReference type="ARBA" id="ARBA00023136"/>
    </source>
</evidence>
<protein>
    <recommendedName>
        <fullName evidence="10">ER transporter 6TM N-terminal domain-containing protein</fullName>
    </recommendedName>
</protein>
<feature type="transmembrane region" description="Helical" evidence="5">
    <location>
        <begin position="162"/>
        <end position="179"/>
    </location>
</feature>
<dbReference type="PANTHER" id="PTHR47804:SF3">
    <property type="entry name" value="PROTEIN BRE4"/>
    <property type="match status" value="1"/>
</dbReference>
<comment type="subcellular location">
    <subcellularLocation>
        <location evidence="1">Membrane</location>
        <topology evidence="1">Multi-pass membrane protein</topology>
    </subcellularLocation>
</comment>
<evidence type="ECO:0000256" key="1">
    <source>
        <dbReference type="ARBA" id="ARBA00004141"/>
    </source>
</evidence>
<dbReference type="Proteomes" id="UP000769528">
    <property type="component" value="Unassembled WGS sequence"/>
</dbReference>
<dbReference type="Pfam" id="PF10334">
    <property type="entry name" value="BRE4"/>
    <property type="match status" value="1"/>
</dbReference>
<comment type="caution">
    <text evidence="8">The sequence shown here is derived from an EMBL/GenBank/DDBJ whole genome shotgun (WGS) entry which is preliminary data.</text>
</comment>
<evidence type="ECO:0008006" key="10">
    <source>
        <dbReference type="Google" id="ProtNLM"/>
    </source>
</evidence>
<feature type="transmembrane region" description="Helical" evidence="5">
    <location>
        <begin position="212"/>
        <end position="233"/>
    </location>
</feature>
<evidence type="ECO:0000256" key="3">
    <source>
        <dbReference type="ARBA" id="ARBA00022989"/>
    </source>
</evidence>
<keyword evidence="9" id="KW-1185">Reference proteome</keyword>
<dbReference type="AlphaFoldDB" id="A0A9P8TC18"/>
<dbReference type="InterPro" id="IPR018823">
    <property type="entry name" value="ArAE_2_N"/>
</dbReference>
<feature type="transmembrane region" description="Helical" evidence="5">
    <location>
        <begin position="817"/>
        <end position="839"/>
    </location>
</feature>
<evidence type="ECO:0000313" key="8">
    <source>
        <dbReference type="EMBL" id="KAH3672771.1"/>
    </source>
</evidence>
<dbReference type="Pfam" id="PF10337">
    <property type="entry name" value="ArAE_2_N"/>
    <property type="match status" value="1"/>
</dbReference>
<dbReference type="InterPro" id="IPR023244">
    <property type="entry name" value="Brefeldin_A-sensitivity_4"/>
</dbReference>
<evidence type="ECO:0000259" key="7">
    <source>
        <dbReference type="Pfam" id="PF10337"/>
    </source>
</evidence>
<reference evidence="8" key="2">
    <citation type="submission" date="2021-01" db="EMBL/GenBank/DDBJ databases">
        <authorList>
            <person name="Schikora-Tamarit M.A."/>
        </authorList>
    </citation>
    <scope>NUCLEOTIDE SEQUENCE</scope>
    <source>
        <strain evidence="8">CBS6341</strain>
    </source>
</reference>
<organism evidence="8 9">
    <name type="scientific">Wickerhamomyces mucosus</name>
    <dbReference type="NCBI Taxonomy" id="1378264"/>
    <lineage>
        <taxon>Eukaryota</taxon>
        <taxon>Fungi</taxon>
        <taxon>Dikarya</taxon>
        <taxon>Ascomycota</taxon>
        <taxon>Saccharomycotina</taxon>
        <taxon>Saccharomycetes</taxon>
        <taxon>Phaffomycetales</taxon>
        <taxon>Wickerhamomycetaceae</taxon>
        <taxon>Wickerhamomyces</taxon>
    </lineage>
</organism>
<feature type="domain" description="DUF2421" evidence="6">
    <location>
        <begin position="844"/>
        <end position="1044"/>
    </location>
</feature>
<dbReference type="InterPro" id="IPR018820">
    <property type="entry name" value="BRE4-related_DUF2421"/>
</dbReference>
<dbReference type="PANTHER" id="PTHR47804">
    <property type="entry name" value="60S RIBOSOMAL PROTEIN L19"/>
    <property type="match status" value="1"/>
</dbReference>
<dbReference type="InterPro" id="IPR052430">
    <property type="entry name" value="IVT-Associated"/>
</dbReference>
<dbReference type="EMBL" id="JAEUBF010001113">
    <property type="protein sequence ID" value="KAH3672771.1"/>
    <property type="molecule type" value="Genomic_DNA"/>
</dbReference>
<keyword evidence="4 5" id="KW-0472">Membrane</keyword>
<evidence type="ECO:0000256" key="5">
    <source>
        <dbReference type="SAM" id="Phobius"/>
    </source>
</evidence>
<dbReference type="PRINTS" id="PR02047">
    <property type="entry name" value="BREFELDNASP4"/>
</dbReference>
<dbReference type="OrthoDB" id="1924968at2759"/>
<feature type="transmembrane region" description="Helical" evidence="5">
    <location>
        <begin position="759"/>
        <end position="781"/>
    </location>
</feature>
<gene>
    <name evidence="8" type="ORF">WICMUC_004177</name>
</gene>
<sequence>MSKLNVAETIETSINQDPIFDVRSHQPDRSGQDLSTMRMGAIFQKDETNLLKQSLTSNSHITNHLANNANDGVTNTPRTSMSQLKLFELSQKFKEKEISDLGVNELRDGFFDPIYNKPSHLLESKHNEDQQEKSSKTENQGRYVSSSALIELYRSFWKNKIIITKFTFAYFLAVTLSVIHKSSSWFGPFVTFLPISTLINHPVHSIGVQIEITIQSIFGLAIGLGWSSLSLYISKATQPTRNHPGGILAGSLFLGLFVMSWFKAQFIRLYYMLLSSGFVLIFLFTNVNIENPSIDWEMCWNIGIPYLFGLLISLFVSLTYFPLRGDEILMDDLLSTTGSIKSLLIELTNAEAGNDSKILKSQKEMVKNTLSLSDSFREFLSFFQVSKYRNEDLKKIRNHINFVTSPLRVIPSSLKIKPIENINAEDSNKESIYNSADISKVQSGIVTPLPKESFSINQSHLKNELVYLRVMDEFFNKPLFKLLNEMVICITLIETALKSANIIDNISKNITELEKAKLDLKSLISKVDQSYKRFCKSEYFVRDLLKNDSIINIFLLLRYSRHSAVVIVGLIEVIINILQKPLGVKIQYPTYPLKRSLRRLSKQCLKDQGADSVYHYFESKIDVDDAFERIYNLNTSKTQGSFNSKPGTKIIRAIDHSDFNFHSTENKFRYRLWKFLSLYKTLETKYAFKVSFVTVMLALPGWLPGSYRWYKSYQAFWGCWLVYFLLSPRNSSSGKNLATRLISWVLCCFIGWVSNLPSIGAPVLIGAFSIIICLPLSYTFLVSSHPRSSLVGLLSFTIVSLNSYVENNNTRLDIWKHTWISSLSILVGIITSVLINWIIWPFLARKEIFTSIASVLSHIGQSYQSISERYLYRDLDDDPTDLTLELANIREVRMSQSLKSIRELLEKAGTELDFTHSFHKENFNQLLESCEIVFEKIIEARVSGIYFNANKQDDNQTNLTKELLAVRRDSVATVIYIFYVLSNSFRSKSKIPKYLPSTISIRKRLYDLIGELELKKLQLREKKNDFYDFETTETLAIELTEKLNGINSNSGKQGATDDKSYLKTYWTEVHGMSFARAYTTIAEELEKMILLSKEIMGEENIFE</sequence>
<evidence type="ECO:0000313" key="9">
    <source>
        <dbReference type="Proteomes" id="UP000769528"/>
    </source>
</evidence>